<sequence>MPRTRWLIASLLLIPLSDALLLVVVSDFIGWKATVALVVLTGLVGMLLVRAEGRHTLRTLQRKVQTGDLPTNELMDGALLIAAGAFLLTPGLVTDTIGFLLAVPVTRYPIREVLKRFVVKPYLDKRMEGFVSGNVWTAGFPQEEFGGPGGPGGSSGSGQSGDFVDVDGGTVNDDNR</sequence>
<feature type="region of interest" description="Disordered" evidence="1">
    <location>
        <begin position="141"/>
        <end position="176"/>
    </location>
</feature>
<protein>
    <submittedName>
        <fullName evidence="2">Membrane protein FxsA</fullName>
    </submittedName>
</protein>
<dbReference type="KEGG" id="srub:C2R22_16565"/>
<name>A0A2I8VMB5_9EURY</name>
<dbReference type="GeneID" id="35593739"/>
<dbReference type="AlphaFoldDB" id="A0A2I8VMB5"/>
<proteinExistence type="predicted"/>
<dbReference type="EMBL" id="CP026309">
    <property type="protein sequence ID" value="AUV83058.1"/>
    <property type="molecule type" value="Genomic_DNA"/>
</dbReference>
<organism evidence="2 3">
    <name type="scientific">Salinigranum rubrum</name>
    <dbReference type="NCBI Taxonomy" id="755307"/>
    <lineage>
        <taxon>Archaea</taxon>
        <taxon>Methanobacteriati</taxon>
        <taxon>Methanobacteriota</taxon>
        <taxon>Stenosarchaea group</taxon>
        <taxon>Halobacteria</taxon>
        <taxon>Halobacteriales</taxon>
        <taxon>Haloferacaceae</taxon>
        <taxon>Salinigranum</taxon>
    </lineage>
</organism>
<dbReference type="PANTHER" id="PTHR35335:SF1">
    <property type="entry name" value="UPF0716 PROTEIN FXSA"/>
    <property type="match status" value="1"/>
</dbReference>
<reference evidence="2 3" key="1">
    <citation type="submission" date="2018-01" db="EMBL/GenBank/DDBJ databases">
        <title>Complete genome sequence of Salinigranum rubrum GX10T, an extremely halophilic archaeon isolated from a marine solar saltern.</title>
        <authorList>
            <person name="Han S."/>
        </authorList>
    </citation>
    <scope>NUCLEOTIDE SEQUENCE [LARGE SCALE GENOMIC DNA]</scope>
    <source>
        <strain evidence="2 3">GX10</strain>
    </source>
</reference>
<dbReference type="NCBIfam" id="NF008528">
    <property type="entry name" value="PRK11463.1-2"/>
    <property type="match status" value="1"/>
</dbReference>
<evidence type="ECO:0000256" key="1">
    <source>
        <dbReference type="SAM" id="MobiDB-lite"/>
    </source>
</evidence>
<dbReference type="RefSeq" id="WP_103426747.1">
    <property type="nucleotide sequence ID" value="NZ_CP026309.1"/>
</dbReference>
<keyword evidence="3" id="KW-1185">Reference proteome</keyword>
<evidence type="ECO:0000313" key="2">
    <source>
        <dbReference type="EMBL" id="AUV83058.1"/>
    </source>
</evidence>
<dbReference type="InterPro" id="IPR007313">
    <property type="entry name" value="FxsA"/>
</dbReference>
<evidence type="ECO:0000313" key="3">
    <source>
        <dbReference type="Proteomes" id="UP000236584"/>
    </source>
</evidence>
<dbReference type="Proteomes" id="UP000236584">
    <property type="component" value="Chromosome"/>
</dbReference>
<accession>A0A2I8VMB5</accession>
<dbReference type="OrthoDB" id="136483at2157"/>
<feature type="compositionally biased region" description="Gly residues" evidence="1">
    <location>
        <begin position="146"/>
        <end position="159"/>
    </location>
</feature>
<feature type="compositionally biased region" description="Low complexity" evidence="1">
    <location>
        <begin position="160"/>
        <end position="176"/>
    </location>
</feature>
<dbReference type="Pfam" id="PF04186">
    <property type="entry name" value="FxsA"/>
    <property type="match status" value="1"/>
</dbReference>
<gene>
    <name evidence="2" type="ORF">C2R22_16565</name>
</gene>
<dbReference type="GO" id="GO:0016020">
    <property type="term" value="C:membrane"/>
    <property type="evidence" value="ECO:0007669"/>
    <property type="project" value="InterPro"/>
</dbReference>
<dbReference type="PANTHER" id="PTHR35335">
    <property type="entry name" value="UPF0716 PROTEIN FXSA"/>
    <property type="match status" value="1"/>
</dbReference>